<dbReference type="EMBL" id="CM037028">
    <property type="protein sequence ID" value="KAH7655999.1"/>
    <property type="molecule type" value="Genomic_DNA"/>
</dbReference>
<gene>
    <name evidence="1" type="ORF">IHE45_18G050100</name>
</gene>
<evidence type="ECO:0000313" key="2">
    <source>
        <dbReference type="Proteomes" id="UP000827976"/>
    </source>
</evidence>
<dbReference type="EC" id="2.5.1.18" evidence="1"/>
<accession>A0ACB7U6P1</accession>
<sequence length="310" mass="35823">MSKQSRSSGYSPYEDVHLCEIYMKMTQDPIIGTNQSLEQLWARMEEKYNLTRDKTWVERSGRSLQCRMQTIEKVVKKLNRCIRQVENLNPSGASDQDIMNRANRMLLDDPNYKKGFKFDHVWHIVRNFEKFKDNVMTSRQITRKHTFDHVSSESENPTPESQAPESPGLSQFSLNLDDGIGGSPSERPIGQKKAKLKKKMDDEVASSLSRLKDDNSKIIEMLEKTNADRQMFIEMQSKNLAFQQMKYEDKILMRDLNSITDPNIRACIQAQQQEILQKRGHFQQPPPSGSNMFNDIFGNIVGSGDNMPDY</sequence>
<dbReference type="Proteomes" id="UP000827976">
    <property type="component" value="Chromosome 18"/>
</dbReference>
<organism evidence="1 2">
    <name type="scientific">Dioscorea alata</name>
    <name type="common">Purple yam</name>
    <dbReference type="NCBI Taxonomy" id="55571"/>
    <lineage>
        <taxon>Eukaryota</taxon>
        <taxon>Viridiplantae</taxon>
        <taxon>Streptophyta</taxon>
        <taxon>Embryophyta</taxon>
        <taxon>Tracheophyta</taxon>
        <taxon>Spermatophyta</taxon>
        <taxon>Magnoliopsida</taxon>
        <taxon>Liliopsida</taxon>
        <taxon>Dioscoreales</taxon>
        <taxon>Dioscoreaceae</taxon>
        <taxon>Dioscorea</taxon>
    </lineage>
</organism>
<protein>
    <submittedName>
        <fullName evidence="1">Glutathione transferase protein</fullName>
        <ecNumber evidence="1">2.5.1.18</ecNumber>
    </submittedName>
</protein>
<keyword evidence="1" id="KW-0808">Transferase</keyword>
<evidence type="ECO:0000313" key="1">
    <source>
        <dbReference type="EMBL" id="KAH7655999.1"/>
    </source>
</evidence>
<name>A0ACB7U6P1_DIOAL</name>
<keyword evidence="2" id="KW-1185">Reference proteome</keyword>
<comment type="caution">
    <text evidence="1">The sequence shown here is derived from an EMBL/GenBank/DDBJ whole genome shotgun (WGS) entry which is preliminary data.</text>
</comment>
<reference evidence="2" key="1">
    <citation type="journal article" date="2022" name="Nat. Commun.">
        <title>Chromosome evolution and the genetic basis of agronomically important traits in greater yam.</title>
        <authorList>
            <person name="Bredeson J.V."/>
            <person name="Lyons J.B."/>
            <person name="Oniyinde I.O."/>
            <person name="Okereke N.R."/>
            <person name="Kolade O."/>
            <person name="Nnabue I."/>
            <person name="Nwadili C.O."/>
            <person name="Hribova E."/>
            <person name="Parker M."/>
            <person name="Nwogha J."/>
            <person name="Shu S."/>
            <person name="Carlson J."/>
            <person name="Kariba R."/>
            <person name="Muthemba S."/>
            <person name="Knop K."/>
            <person name="Barton G.J."/>
            <person name="Sherwood A.V."/>
            <person name="Lopez-Montes A."/>
            <person name="Asiedu R."/>
            <person name="Jamnadass R."/>
            <person name="Muchugi A."/>
            <person name="Goodstein D."/>
            <person name="Egesi C.N."/>
            <person name="Featherston J."/>
            <person name="Asfaw A."/>
            <person name="Simpson G.G."/>
            <person name="Dolezel J."/>
            <person name="Hendre P.S."/>
            <person name="Van Deynze A."/>
            <person name="Kumar P.L."/>
            <person name="Obidiegwu J.E."/>
            <person name="Bhattacharjee R."/>
            <person name="Rokhsar D.S."/>
        </authorList>
    </citation>
    <scope>NUCLEOTIDE SEQUENCE [LARGE SCALE GENOMIC DNA]</scope>
    <source>
        <strain evidence="2">cv. TDa95/00328</strain>
    </source>
</reference>
<proteinExistence type="predicted"/>